<keyword evidence="2" id="KW-0238">DNA-binding</keyword>
<dbReference type="Gene3D" id="3.40.1410.10">
    <property type="entry name" value="Chorismate lyase-like"/>
    <property type="match status" value="1"/>
</dbReference>
<dbReference type="PANTHER" id="PTHR44846">
    <property type="entry name" value="MANNOSYL-D-GLYCERATE TRANSPORT/METABOLISM SYSTEM REPRESSOR MNGR-RELATED"/>
    <property type="match status" value="1"/>
</dbReference>
<dbReference type="Pfam" id="PF00392">
    <property type="entry name" value="GntR"/>
    <property type="match status" value="1"/>
</dbReference>
<dbReference type="InterPro" id="IPR000524">
    <property type="entry name" value="Tscrpt_reg_HTH_GntR"/>
</dbReference>
<dbReference type="InterPro" id="IPR050679">
    <property type="entry name" value="Bact_HTH_transcr_reg"/>
</dbReference>
<feature type="domain" description="HTH gntR-type" evidence="4">
    <location>
        <begin position="3"/>
        <end position="71"/>
    </location>
</feature>
<evidence type="ECO:0000313" key="5">
    <source>
        <dbReference type="EMBL" id="MFB6398046.1"/>
    </source>
</evidence>
<dbReference type="InterPro" id="IPR036390">
    <property type="entry name" value="WH_DNA-bd_sf"/>
</dbReference>
<keyword evidence="6" id="KW-1185">Reference proteome</keyword>
<dbReference type="SMART" id="SM00345">
    <property type="entry name" value="HTH_GNTR"/>
    <property type="match status" value="1"/>
</dbReference>
<dbReference type="Pfam" id="PF07702">
    <property type="entry name" value="UTRA"/>
    <property type="match status" value="1"/>
</dbReference>
<dbReference type="SUPFAM" id="SSF64288">
    <property type="entry name" value="Chorismate lyase-like"/>
    <property type="match status" value="1"/>
</dbReference>
<dbReference type="SUPFAM" id="SSF46785">
    <property type="entry name" value="Winged helix' DNA-binding domain"/>
    <property type="match status" value="1"/>
</dbReference>
<dbReference type="PROSITE" id="PS50949">
    <property type="entry name" value="HTH_GNTR"/>
    <property type="match status" value="1"/>
</dbReference>
<dbReference type="InterPro" id="IPR036388">
    <property type="entry name" value="WH-like_DNA-bd_sf"/>
</dbReference>
<keyword evidence="3" id="KW-0804">Transcription</keyword>
<dbReference type="Gene3D" id="1.10.10.10">
    <property type="entry name" value="Winged helix-like DNA-binding domain superfamily/Winged helix DNA-binding domain"/>
    <property type="match status" value="1"/>
</dbReference>
<dbReference type="Proteomes" id="UP001582793">
    <property type="component" value="Unassembled WGS sequence"/>
</dbReference>
<evidence type="ECO:0000259" key="4">
    <source>
        <dbReference type="PROSITE" id="PS50949"/>
    </source>
</evidence>
<proteinExistence type="predicted"/>
<organism evidence="5 6">
    <name type="scientific">Polymorphospora lycopeni</name>
    <dbReference type="NCBI Taxonomy" id="3140240"/>
    <lineage>
        <taxon>Bacteria</taxon>
        <taxon>Bacillati</taxon>
        <taxon>Actinomycetota</taxon>
        <taxon>Actinomycetes</taxon>
        <taxon>Micromonosporales</taxon>
        <taxon>Micromonosporaceae</taxon>
        <taxon>Polymorphospora</taxon>
    </lineage>
</organism>
<dbReference type="InterPro" id="IPR028978">
    <property type="entry name" value="Chorismate_lyase_/UTRA_dom_sf"/>
</dbReference>
<dbReference type="EMBL" id="JBCGDC010000193">
    <property type="protein sequence ID" value="MFB6398046.1"/>
    <property type="molecule type" value="Genomic_DNA"/>
</dbReference>
<evidence type="ECO:0000313" key="6">
    <source>
        <dbReference type="Proteomes" id="UP001582793"/>
    </source>
</evidence>
<evidence type="ECO:0000256" key="1">
    <source>
        <dbReference type="ARBA" id="ARBA00023015"/>
    </source>
</evidence>
<accession>A0ABV5D1B5</accession>
<dbReference type="RefSeq" id="WP_375736937.1">
    <property type="nucleotide sequence ID" value="NZ_JBCGDC010000193.1"/>
</dbReference>
<sequence>MEDPAYVSIAGQYARKIRSGDLPPGVQLPSYAEIAKENGVSDIVVRKAIELLQTQGLVRTVQRRGVFVTDRPNLVRVSPERQLESAETTFSNESDHEIQVERESTQVRATDSLAEIFGVAPGDEITHVVTRATEDGRPISISDTHLAPGITDISSATTLEETLADRIPSPTHAAWLGTAPGELTKTVHQRFFAADGRAIMVSDVSYPWNRYDAWAFRMPIG</sequence>
<gene>
    <name evidence="5" type="ORF">AAFH96_33965</name>
</gene>
<dbReference type="CDD" id="cd07377">
    <property type="entry name" value="WHTH_GntR"/>
    <property type="match status" value="1"/>
</dbReference>
<name>A0ABV5D1B5_9ACTN</name>
<dbReference type="SMART" id="SM00866">
    <property type="entry name" value="UTRA"/>
    <property type="match status" value="1"/>
</dbReference>
<dbReference type="PANTHER" id="PTHR44846:SF17">
    <property type="entry name" value="GNTR-FAMILY TRANSCRIPTIONAL REGULATOR"/>
    <property type="match status" value="1"/>
</dbReference>
<keyword evidence="1" id="KW-0805">Transcription regulation</keyword>
<comment type="caution">
    <text evidence="5">The sequence shown here is derived from an EMBL/GenBank/DDBJ whole genome shotgun (WGS) entry which is preliminary data.</text>
</comment>
<protein>
    <submittedName>
        <fullName evidence="5">GntR family transcriptional regulator</fullName>
    </submittedName>
</protein>
<evidence type="ECO:0000256" key="3">
    <source>
        <dbReference type="ARBA" id="ARBA00023163"/>
    </source>
</evidence>
<reference evidence="5 6" key="1">
    <citation type="submission" date="2024-04" db="EMBL/GenBank/DDBJ databases">
        <title>Polymorphospora sp. isolated from Baiyangdian Lake in Xiong'an New Area.</title>
        <authorList>
            <person name="Zhang X."/>
            <person name="Liu J."/>
        </authorList>
    </citation>
    <scope>NUCLEOTIDE SEQUENCE [LARGE SCALE GENOMIC DNA]</scope>
    <source>
        <strain evidence="5 6">2-325</strain>
    </source>
</reference>
<evidence type="ECO:0000256" key="2">
    <source>
        <dbReference type="ARBA" id="ARBA00023125"/>
    </source>
</evidence>
<dbReference type="InterPro" id="IPR011663">
    <property type="entry name" value="UTRA"/>
</dbReference>